<dbReference type="InterPro" id="IPR013685">
    <property type="entry name" value="POTRA_FtsQ_type"/>
</dbReference>
<keyword evidence="5" id="KW-0131">Cell cycle</keyword>
<dbReference type="GO" id="GO:0005886">
    <property type="term" value="C:plasma membrane"/>
    <property type="evidence" value="ECO:0007669"/>
    <property type="project" value="TreeGrafter"/>
</dbReference>
<evidence type="ECO:0000256" key="3">
    <source>
        <dbReference type="ARBA" id="ARBA00022692"/>
    </source>
</evidence>
<evidence type="ECO:0000256" key="4">
    <source>
        <dbReference type="ARBA" id="ARBA00022989"/>
    </source>
</evidence>
<accession>Q7U5Q7</accession>
<dbReference type="AlphaFoldDB" id="Q7U5Q7"/>
<evidence type="ECO:0000313" key="8">
    <source>
        <dbReference type="EMBL" id="CAE08158.1"/>
    </source>
</evidence>
<dbReference type="GO" id="GO:0051301">
    <property type="term" value="P:cell division"/>
    <property type="evidence" value="ECO:0007669"/>
    <property type="project" value="UniProtKB-KW"/>
</dbReference>
<dbReference type="HOGENOM" id="CLU_085730_0_0_3"/>
<keyword evidence="2" id="KW-0132">Cell division</keyword>
<evidence type="ECO:0000256" key="2">
    <source>
        <dbReference type="ARBA" id="ARBA00022618"/>
    </source>
</evidence>
<dbReference type="KEGG" id="syw:SYNW1643"/>
<dbReference type="RefSeq" id="WP_011128507.1">
    <property type="nucleotide sequence ID" value="NC_005070.1"/>
</dbReference>
<evidence type="ECO:0000256" key="6">
    <source>
        <dbReference type="SAM" id="Phobius"/>
    </source>
</evidence>
<evidence type="ECO:0000259" key="7">
    <source>
        <dbReference type="Pfam" id="PF08478"/>
    </source>
</evidence>
<dbReference type="eggNOG" id="COG1589">
    <property type="taxonomic scope" value="Bacteria"/>
</dbReference>
<dbReference type="Pfam" id="PF08478">
    <property type="entry name" value="POTRA_1"/>
    <property type="match status" value="1"/>
</dbReference>
<evidence type="ECO:0000313" key="9">
    <source>
        <dbReference type="Proteomes" id="UP000001422"/>
    </source>
</evidence>
<name>Q7U5Q7_PARMW</name>
<dbReference type="EMBL" id="BX569693">
    <property type="protein sequence ID" value="CAE08158.1"/>
    <property type="molecule type" value="Genomic_DNA"/>
</dbReference>
<sequence>MKSVSPQLERRRALRRQKRIQFLIYTWRTLSLLSLSTVLGWSLLRFGWTLKGSDQVVVRGDTTFNSTIVSEVAQFNFPQLLWEINPSELEQTLRENLPIQSVQVSRHMLPTRLEVALVDQTPVAQAFRQQPGGLEAGYVDAEGHWIRINPAAPAAVPITAITVKGWTPERRSLIAALLQQNNRLNDQLRTITLHPDGAVSLRHRRLGHIDLGDDHHLLTQQVDAIVGLNQSMPPHLLQANGAVIDLSNFRRPEIQIPIKPPANTMNN</sequence>
<keyword evidence="3 6" id="KW-0812">Transmembrane</keyword>
<keyword evidence="1" id="KW-1003">Cell membrane</keyword>
<keyword evidence="6" id="KW-0472">Membrane</keyword>
<dbReference type="Proteomes" id="UP000001422">
    <property type="component" value="Chromosome"/>
</dbReference>
<dbReference type="PANTHER" id="PTHR37820:SF1">
    <property type="entry name" value="CELL DIVISION PROTEIN FTSQ"/>
    <property type="match status" value="1"/>
</dbReference>
<dbReference type="STRING" id="84588.SYNW1643"/>
<reference evidence="8 9" key="1">
    <citation type="journal article" date="2003" name="Nature">
        <title>The genome of a motile marine Synechococcus.</title>
        <authorList>
            <person name="Palenik B."/>
            <person name="Brahamsha B."/>
            <person name="Larimer F."/>
            <person name="Land M."/>
            <person name="Hauser L."/>
            <person name="Chain P."/>
            <person name="Lamerdin J."/>
            <person name="Regala W."/>
            <person name="Allen E.A."/>
            <person name="McCarren J."/>
            <person name="Paulsen I."/>
            <person name="Dufresne A."/>
            <person name="Partensky F."/>
            <person name="Webb E."/>
            <person name="Waterbury J."/>
        </authorList>
    </citation>
    <scope>NUCLEOTIDE SEQUENCE [LARGE SCALE GENOMIC DNA]</scope>
    <source>
        <strain evidence="8 9">WH8102</strain>
    </source>
</reference>
<gene>
    <name evidence="8" type="ordered locus">SYNW1643</name>
</gene>
<evidence type="ECO:0000256" key="5">
    <source>
        <dbReference type="ARBA" id="ARBA00023306"/>
    </source>
</evidence>
<dbReference type="InterPro" id="IPR050487">
    <property type="entry name" value="FtsQ_DivIB"/>
</dbReference>
<organism evidence="8 9">
    <name type="scientific">Parasynechococcus marenigrum (strain WH8102)</name>
    <dbReference type="NCBI Taxonomy" id="84588"/>
    <lineage>
        <taxon>Bacteria</taxon>
        <taxon>Bacillati</taxon>
        <taxon>Cyanobacteriota</taxon>
        <taxon>Cyanophyceae</taxon>
        <taxon>Synechococcales</taxon>
        <taxon>Prochlorococcaceae</taxon>
        <taxon>Parasynechococcus</taxon>
        <taxon>Parasynechococcus marenigrum</taxon>
    </lineage>
</organism>
<keyword evidence="4 6" id="KW-1133">Transmembrane helix</keyword>
<protein>
    <recommendedName>
        <fullName evidence="7">POTRA domain-containing protein</fullName>
    </recommendedName>
</protein>
<evidence type="ECO:0000256" key="1">
    <source>
        <dbReference type="ARBA" id="ARBA00022475"/>
    </source>
</evidence>
<keyword evidence="9" id="KW-1185">Reference proteome</keyword>
<dbReference type="PANTHER" id="PTHR37820">
    <property type="entry name" value="CELL DIVISION PROTEIN DIVIB"/>
    <property type="match status" value="1"/>
</dbReference>
<feature type="domain" description="POTRA" evidence="7">
    <location>
        <begin position="55"/>
        <end position="118"/>
    </location>
</feature>
<feature type="transmembrane region" description="Helical" evidence="6">
    <location>
        <begin position="20"/>
        <end position="44"/>
    </location>
</feature>
<proteinExistence type="predicted"/>